<feature type="compositionally biased region" description="Polar residues" evidence="1">
    <location>
        <begin position="914"/>
        <end position="928"/>
    </location>
</feature>
<keyword evidence="3" id="KW-1185">Reference proteome</keyword>
<reference evidence="2 3" key="1">
    <citation type="submission" date="2019-12" db="EMBL/GenBank/DDBJ databases">
        <authorList>
            <person name="Alioto T."/>
            <person name="Alioto T."/>
            <person name="Gomez Garrido J."/>
        </authorList>
    </citation>
    <scope>NUCLEOTIDE SEQUENCE [LARGE SCALE GENOMIC DNA]</scope>
</reference>
<gene>
    <name evidence="2" type="ORF">OLEA9_A036820</name>
</gene>
<feature type="compositionally biased region" description="Polar residues" evidence="1">
    <location>
        <begin position="698"/>
        <end position="707"/>
    </location>
</feature>
<feature type="region of interest" description="Disordered" evidence="1">
    <location>
        <begin position="1186"/>
        <end position="1207"/>
    </location>
</feature>
<comment type="caution">
    <text evidence="2">The sequence shown here is derived from an EMBL/GenBank/DDBJ whole genome shotgun (WGS) entry which is preliminary data.</text>
</comment>
<dbReference type="Gramene" id="OE9A036820T8">
    <property type="protein sequence ID" value="OE9A036820C8"/>
    <property type="gene ID" value="OE9A036820"/>
</dbReference>
<feature type="compositionally biased region" description="Polar residues" evidence="1">
    <location>
        <begin position="1191"/>
        <end position="1207"/>
    </location>
</feature>
<feature type="region of interest" description="Disordered" evidence="1">
    <location>
        <begin position="687"/>
        <end position="728"/>
    </location>
</feature>
<feature type="region of interest" description="Disordered" evidence="1">
    <location>
        <begin position="855"/>
        <end position="999"/>
    </location>
</feature>
<proteinExistence type="predicted"/>
<feature type="compositionally biased region" description="Basic and acidic residues" evidence="1">
    <location>
        <begin position="990"/>
        <end position="999"/>
    </location>
</feature>
<feature type="compositionally biased region" description="Basic and acidic residues" evidence="1">
    <location>
        <begin position="688"/>
        <end position="697"/>
    </location>
</feature>
<feature type="region of interest" description="Disordered" evidence="1">
    <location>
        <begin position="1265"/>
        <end position="1287"/>
    </location>
</feature>
<feature type="compositionally biased region" description="Polar residues" evidence="1">
    <location>
        <begin position="884"/>
        <end position="896"/>
    </location>
</feature>
<dbReference type="PANTHER" id="PTHR31008">
    <property type="entry name" value="COP1-INTERACTING PROTEIN-RELATED"/>
    <property type="match status" value="1"/>
</dbReference>
<feature type="compositionally biased region" description="Basic and acidic residues" evidence="1">
    <location>
        <begin position="455"/>
        <end position="466"/>
    </location>
</feature>
<feature type="region of interest" description="Disordered" evidence="1">
    <location>
        <begin position="740"/>
        <end position="803"/>
    </location>
</feature>
<organism evidence="2 3">
    <name type="scientific">Olea europaea subsp. europaea</name>
    <dbReference type="NCBI Taxonomy" id="158383"/>
    <lineage>
        <taxon>Eukaryota</taxon>
        <taxon>Viridiplantae</taxon>
        <taxon>Streptophyta</taxon>
        <taxon>Embryophyta</taxon>
        <taxon>Tracheophyta</taxon>
        <taxon>Spermatophyta</taxon>
        <taxon>Magnoliopsida</taxon>
        <taxon>eudicotyledons</taxon>
        <taxon>Gunneridae</taxon>
        <taxon>Pentapetalae</taxon>
        <taxon>asterids</taxon>
        <taxon>lamiids</taxon>
        <taxon>Lamiales</taxon>
        <taxon>Oleaceae</taxon>
        <taxon>Oleeae</taxon>
        <taxon>Olea</taxon>
    </lineage>
</organism>
<evidence type="ECO:0000313" key="2">
    <source>
        <dbReference type="EMBL" id="CAA2997407.1"/>
    </source>
</evidence>
<feature type="region of interest" description="Disordered" evidence="1">
    <location>
        <begin position="1132"/>
        <end position="1173"/>
    </location>
</feature>
<dbReference type="EMBL" id="CACTIH010005554">
    <property type="protein sequence ID" value="CAA2997407.1"/>
    <property type="molecule type" value="Genomic_DNA"/>
</dbReference>
<feature type="compositionally biased region" description="Polar residues" evidence="1">
    <location>
        <begin position="1051"/>
        <end position="1065"/>
    </location>
</feature>
<dbReference type="Proteomes" id="UP000594638">
    <property type="component" value="Unassembled WGS sequence"/>
</dbReference>
<sequence>MKSNTRLSSAVFQLTPTRTRCDLFILANDKKEKIASGLLNPFLAHLKVAQDQVAKGGYSILLEPETDGDTTWFTKATLERFVRFVSTPEILERVHTIESEILQLEEAIALQSSNDNGHSVVENHEGKPLGSCEGKKSLPDGGDEKAIVLYKPGAQPPEANGSCLEEGNSKYALVQLLKVLEARKAVLRKEQGMAFARAVAAGFDIDQMAPLVSFSECFGASRLLEACSRFMHLWKRKHENGQWLEIEAAEATSTQSDLSAMNTSGVVLSGVANTYNDSNCELASENYGKSGSDVNADHSVPTGQPEYSQGQFPHIMFPPWPVHPAPGAAPVFQAYPVQGMPSYQTYTGNSPLYHPPHPPMEYYHQTGQMRHPNDDRSTKTESEIWETDRTRSQDDMEINEEVSHSREPHKKGGRSSKKQSGMVVIRNINYITSKAKKSDSESISASDSETDTGNEDFKAGDDDVVHKNSSRSSRRKGSCLKFTDESYLNDKSAFVRETGDGDWQAFQNCLLSGTNEGTRTANEGIFAMEKDVKIKRRVNAAGNDPLARGGRDPGEIQDTRMIDIHRISGSMSQRTRGSRDEVLFSRGDNDFLGRDDEINMQFTETNGRKILSRGANDDFIIGNRENQLNFGNSSDPLAVEGFEGSLNKMDRELSHGLADETFIVPFGSMSIDQVGVGDRTAINMDSEYQSKHQKSDSISDGIRNQVNYEPVDLSLMPERRTEKSSFGYDPALDYEMQVYGEGEDSSSKEKREKKEINVKGGSRKSEKDKRSKVPLDSSDKKRTGGPLRKGKLPKTSTLEDARARAERLRSYKADLQKIKKEKEEAEQKRLEALKLERQKRIAVRGSSTSVKFSVLSPQTKAFPTKLSPIANGSKFSDSEPGLSSPLQRSKVRTSLGSSESRKSAKANKSSDSSQLAGDTLSRSASSLSEPKRENNIVTLDSKASMARIRRLSEPKKISNHPVTSMNVRSAEVASKRNPVTSMNVRSAEVASKRKLSEGPERNKISAIVNLDKTKAATLPELKIKTTKSPLNIGHNKSAVKGTHKLNGIKPTESSENVEVSVNDPDTTYHSDVEDNPIVEKTVVMLEYEKPSIPILHSSEEKMGLQCQHNDSHDTGEKSGMITAFAAIHTVSSPMDGVDRDPLPSEDQNQSHSYEVKKDYSDDPSGAANTISAEKPYQAPYARVSSIEDPCTGNSEYGNAPTASSELMSRVEQTTSAHVPDVKILRVGKNPETSEKTRVKESKGLRRLLMFGKKNNSLTALDRSVESDSTSFEQDDIGGRTASSSEVHTLKNLISQDGTPTASNASQKCSRHFSLLSPFRSKTSEKKLAQ</sequence>
<accession>A0A8S0SY26</accession>
<feature type="region of interest" description="Disordered" evidence="1">
    <location>
        <begin position="348"/>
        <end position="476"/>
    </location>
</feature>
<evidence type="ECO:0000313" key="3">
    <source>
        <dbReference type="Proteomes" id="UP000594638"/>
    </source>
</evidence>
<feature type="compositionally biased region" description="Basic and acidic residues" evidence="1">
    <location>
        <begin position="121"/>
        <end position="136"/>
    </location>
</feature>
<feature type="region of interest" description="Disordered" evidence="1">
    <location>
        <begin position="115"/>
        <end position="136"/>
    </location>
</feature>
<dbReference type="PANTHER" id="PTHR31008:SF2">
    <property type="entry name" value="COP1-INTERACTING PROTEIN-LIKE PROTEIN"/>
    <property type="match status" value="1"/>
</dbReference>
<dbReference type="OrthoDB" id="1928292at2759"/>
<feature type="compositionally biased region" description="Basic and acidic residues" evidence="1">
    <location>
        <begin position="371"/>
        <end position="394"/>
    </location>
</feature>
<name>A0A8S0SY26_OLEEU</name>
<feature type="compositionally biased region" description="Basic and acidic residues" evidence="1">
    <location>
        <begin position="745"/>
        <end position="782"/>
    </location>
</feature>
<evidence type="ECO:0000256" key="1">
    <source>
        <dbReference type="SAM" id="MobiDB-lite"/>
    </source>
</evidence>
<evidence type="ECO:0008006" key="4">
    <source>
        <dbReference type="Google" id="ProtNLM"/>
    </source>
</evidence>
<feature type="region of interest" description="Disordered" evidence="1">
    <location>
        <begin position="1042"/>
        <end position="1072"/>
    </location>
</feature>
<protein>
    <recommendedName>
        <fullName evidence="4">COP1-interacting protein 7</fullName>
    </recommendedName>
</protein>
<feature type="compositionally biased region" description="Basic residues" evidence="1">
    <location>
        <begin position="407"/>
        <end position="417"/>
    </location>
</feature>